<evidence type="ECO:0000313" key="2">
    <source>
        <dbReference type="EMBL" id="GMR42877.1"/>
    </source>
</evidence>
<reference evidence="3" key="1">
    <citation type="submission" date="2022-10" db="EMBL/GenBank/DDBJ databases">
        <title>Genome assembly of Pristionchus species.</title>
        <authorList>
            <person name="Yoshida K."/>
            <person name="Sommer R.J."/>
        </authorList>
    </citation>
    <scope>NUCLEOTIDE SEQUENCE [LARGE SCALE GENOMIC DNA]</scope>
    <source>
        <strain evidence="3">RS5460</strain>
    </source>
</reference>
<feature type="compositionally biased region" description="Low complexity" evidence="1">
    <location>
        <begin position="190"/>
        <end position="206"/>
    </location>
</feature>
<keyword evidence="3" id="KW-1185">Reference proteome</keyword>
<accession>A0AAN4ZKA5</accession>
<feature type="non-terminal residue" evidence="2">
    <location>
        <position position="385"/>
    </location>
</feature>
<evidence type="ECO:0000256" key="1">
    <source>
        <dbReference type="SAM" id="MobiDB-lite"/>
    </source>
</evidence>
<gene>
    <name evidence="2" type="ORF">PMAYCL1PPCAC_13072</name>
</gene>
<dbReference type="Proteomes" id="UP001328107">
    <property type="component" value="Unassembled WGS sequence"/>
</dbReference>
<proteinExistence type="predicted"/>
<evidence type="ECO:0000313" key="3">
    <source>
        <dbReference type="Proteomes" id="UP001328107"/>
    </source>
</evidence>
<feature type="region of interest" description="Disordered" evidence="1">
    <location>
        <begin position="149"/>
        <end position="212"/>
    </location>
</feature>
<feature type="region of interest" description="Disordered" evidence="1">
    <location>
        <begin position="272"/>
        <end position="329"/>
    </location>
</feature>
<feature type="compositionally biased region" description="Acidic residues" evidence="1">
    <location>
        <begin position="160"/>
        <end position="170"/>
    </location>
</feature>
<feature type="non-terminal residue" evidence="2">
    <location>
        <position position="1"/>
    </location>
</feature>
<dbReference type="AlphaFoldDB" id="A0AAN4ZKA5"/>
<protein>
    <submittedName>
        <fullName evidence="2">Uncharacterized protein</fullName>
    </submittedName>
</protein>
<feature type="compositionally biased region" description="Low complexity" evidence="1">
    <location>
        <begin position="277"/>
        <end position="329"/>
    </location>
</feature>
<sequence>SITISISTSLLCFHLSSPLRVLSFPRNESSSSEMAFTPIDEETKSRNGEGARQFDFSEWSGLGNLSFESVRQLNWMTCNKVLERDLRMLFKQTLLYYSWKKDQEGGVNHYMALPEMPDIEEDLSSDSMESPASPVESIILIENDSFEESVHRSDSPSYDAPDDSLVDEDAAAPPDEHDCIVLDDDDDSTASAAEEAAQEPQSPAPSGNAFPDTAAEKATLSINTDEEEVYLDPSNKSAIKLEHANASVDNDVHLVVIDDDDIDCVYESPAMKRRRMSSSADNEHSSSSSSIVDTSSSDAHSNESSYASLPSPPSLEETPSSLNSSSLDFSVPPPALSNLQLLQLGETRKLQQVQAANNIVQLEQERVQKHRYGMRIAPNSFGKKE</sequence>
<comment type="caution">
    <text evidence="2">The sequence shown here is derived from an EMBL/GenBank/DDBJ whole genome shotgun (WGS) entry which is preliminary data.</text>
</comment>
<organism evidence="2 3">
    <name type="scientific">Pristionchus mayeri</name>
    <dbReference type="NCBI Taxonomy" id="1317129"/>
    <lineage>
        <taxon>Eukaryota</taxon>
        <taxon>Metazoa</taxon>
        <taxon>Ecdysozoa</taxon>
        <taxon>Nematoda</taxon>
        <taxon>Chromadorea</taxon>
        <taxon>Rhabditida</taxon>
        <taxon>Rhabditina</taxon>
        <taxon>Diplogasteromorpha</taxon>
        <taxon>Diplogasteroidea</taxon>
        <taxon>Neodiplogasteridae</taxon>
        <taxon>Pristionchus</taxon>
    </lineage>
</organism>
<dbReference type="EMBL" id="BTRK01000003">
    <property type="protein sequence ID" value="GMR42877.1"/>
    <property type="molecule type" value="Genomic_DNA"/>
</dbReference>
<name>A0AAN4ZKA5_9BILA</name>